<dbReference type="GO" id="GO:0006417">
    <property type="term" value="P:regulation of translation"/>
    <property type="evidence" value="ECO:0007669"/>
    <property type="project" value="UniProtKB-KW"/>
</dbReference>
<dbReference type="InterPro" id="IPR025131">
    <property type="entry name" value="DUF4057"/>
</dbReference>
<accession>A0A1Q3AUK4</accession>
<evidence type="ECO:0000256" key="5">
    <source>
        <dbReference type="PROSITE-ProRule" id="PRU00317"/>
    </source>
</evidence>
<dbReference type="InterPro" id="IPR033712">
    <property type="entry name" value="Pumilio_RNA-bd"/>
</dbReference>
<feature type="region of interest" description="Disordered" evidence="6">
    <location>
        <begin position="195"/>
        <end position="217"/>
    </location>
</feature>
<dbReference type="Proteomes" id="UP000187406">
    <property type="component" value="Unassembled WGS sequence"/>
</dbReference>
<evidence type="ECO:0000313" key="8">
    <source>
        <dbReference type="EMBL" id="GAV59262.1"/>
    </source>
</evidence>
<reference evidence="9" key="1">
    <citation type="submission" date="2016-04" db="EMBL/GenBank/DDBJ databases">
        <title>Cephalotus genome sequencing.</title>
        <authorList>
            <person name="Fukushima K."/>
            <person name="Hasebe M."/>
            <person name="Fang X."/>
        </authorList>
    </citation>
    <scope>NUCLEOTIDE SEQUENCE [LARGE SCALE GENOMIC DNA]</scope>
    <source>
        <strain evidence="9">cv. St1</strain>
    </source>
</reference>
<name>A0A1Q3AUK4_CEPFO</name>
<dbReference type="PROSITE" id="PS50302">
    <property type="entry name" value="PUM"/>
    <property type="match status" value="7"/>
</dbReference>
<dbReference type="GO" id="GO:0003723">
    <property type="term" value="F:RNA binding"/>
    <property type="evidence" value="ECO:0007669"/>
    <property type="project" value="UniProtKB-KW"/>
</dbReference>
<dbReference type="PANTHER" id="PTHR31132:SF13">
    <property type="entry name" value="N-LYSINE METHYLTRANSFERASE"/>
    <property type="match status" value="1"/>
</dbReference>
<feature type="repeat" description="Pumilio" evidence="5">
    <location>
        <begin position="915"/>
        <end position="950"/>
    </location>
</feature>
<feature type="compositionally biased region" description="Basic residues" evidence="6">
    <location>
        <begin position="1"/>
        <end position="11"/>
    </location>
</feature>
<feature type="repeat" description="Pumilio" evidence="5">
    <location>
        <begin position="1023"/>
        <end position="1062"/>
    </location>
</feature>
<evidence type="ECO:0000256" key="1">
    <source>
        <dbReference type="ARBA" id="ARBA00022737"/>
    </source>
</evidence>
<dbReference type="InterPro" id="IPR001313">
    <property type="entry name" value="Pumilio_RNA-bd_rpt"/>
</dbReference>
<comment type="caution">
    <text evidence="8">The sequence shown here is derived from an EMBL/GenBank/DDBJ whole genome shotgun (WGS) entry which is preliminary data.</text>
</comment>
<dbReference type="PROSITE" id="PS50303">
    <property type="entry name" value="PUM_HD"/>
    <property type="match status" value="1"/>
</dbReference>
<evidence type="ECO:0000256" key="6">
    <source>
        <dbReference type="SAM" id="MobiDB-lite"/>
    </source>
</evidence>
<dbReference type="FunFam" id="1.25.10.10:FF:000237">
    <property type="entry name" value="Pumilio homolog 9"/>
    <property type="match status" value="1"/>
</dbReference>
<dbReference type="PANTHER" id="PTHR31132">
    <property type="entry name" value="N-LYSINE METHYLTRANSFERASE"/>
    <property type="match status" value="1"/>
</dbReference>
<feature type="repeat" description="Pumilio" evidence="5">
    <location>
        <begin position="839"/>
        <end position="874"/>
    </location>
</feature>
<dbReference type="SUPFAM" id="SSF48371">
    <property type="entry name" value="ARM repeat"/>
    <property type="match status" value="1"/>
</dbReference>
<dbReference type="Pfam" id="PF00806">
    <property type="entry name" value="PUF"/>
    <property type="match status" value="8"/>
</dbReference>
<dbReference type="EMBL" id="BDDD01000105">
    <property type="protein sequence ID" value="GAV59262.1"/>
    <property type="molecule type" value="Genomic_DNA"/>
</dbReference>
<feature type="region of interest" description="Disordered" evidence="6">
    <location>
        <begin position="1"/>
        <end position="46"/>
    </location>
</feature>
<feature type="repeat" description="Pumilio" evidence="5">
    <location>
        <begin position="951"/>
        <end position="986"/>
    </location>
</feature>
<evidence type="ECO:0000256" key="2">
    <source>
        <dbReference type="ARBA" id="ARBA00022845"/>
    </source>
</evidence>
<organism evidence="8 9">
    <name type="scientific">Cephalotus follicularis</name>
    <name type="common">Albany pitcher plant</name>
    <dbReference type="NCBI Taxonomy" id="3775"/>
    <lineage>
        <taxon>Eukaryota</taxon>
        <taxon>Viridiplantae</taxon>
        <taxon>Streptophyta</taxon>
        <taxon>Embryophyta</taxon>
        <taxon>Tracheophyta</taxon>
        <taxon>Spermatophyta</taxon>
        <taxon>Magnoliopsida</taxon>
        <taxon>eudicotyledons</taxon>
        <taxon>Gunneridae</taxon>
        <taxon>Pentapetalae</taxon>
        <taxon>rosids</taxon>
        <taxon>fabids</taxon>
        <taxon>Oxalidales</taxon>
        <taxon>Cephalotaceae</taxon>
        <taxon>Cephalotus</taxon>
    </lineage>
</organism>
<keyword evidence="2" id="KW-0810">Translation regulation</keyword>
<protein>
    <submittedName>
        <fullName evidence="8">PUF domain-containing protein/DUF4057 domain-containing protein</fullName>
    </submittedName>
</protein>
<dbReference type="InterPro" id="IPR033133">
    <property type="entry name" value="PUM-HD"/>
</dbReference>
<proteinExistence type="predicted"/>
<feature type="repeat" description="Pumilio" evidence="5">
    <location>
        <begin position="987"/>
        <end position="1022"/>
    </location>
</feature>
<dbReference type="Pfam" id="PF13266">
    <property type="entry name" value="DUF4057"/>
    <property type="match status" value="1"/>
</dbReference>
<dbReference type="Gene3D" id="1.25.10.10">
    <property type="entry name" value="Leucine-rich Repeat Variant"/>
    <property type="match status" value="1"/>
</dbReference>
<evidence type="ECO:0000259" key="7">
    <source>
        <dbReference type="PROSITE" id="PS50303"/>
    </source>
</evidence>
<dbReference type="InterPro" id="IPR016024">
    <property type="entry name" value="ARM-type_fold"/>
</dbReference>
<feature type="domain" description="PUM-HD" evidence="7">
    <location>
        <begin position="775"/>
        <end position="1120"/>
    </location>
</feature>
<keyword evidence="3" id="KW-0694">RNA-binding</keyword>
<comment type="function">
    <text evidence="4">Sequence-specific RNA-binding protein that regulates translation and mRNA stability by binding the 3'-UTR of target mRNAs.</text>
</comment>
<dbReference type="InParanoid" id="A0A1Q3AUK4"/>
<feature type="repeat" description="Pumilio" evidence="5">
    <location>
        <begin position="803"/>
        <end position="838"/>
    </location>
</feature>
<dbReference type="InterPro" id="IPR011989">
    <property type="entry name" value="ARM-like"/>
</dbReference>
<dbReference type="CDD" id="cd07920">
    <property type="entry name" value="Pumilio"/>
    <property type="match status" value="1"/>
</dbReference>
<evidence type="ECO:0000256" key="4">
    <source>
        <dbReference type="ARBA" id="ARBA00058490"/>
    </source>
</evidence>
<feature type="repeat" description="Pumilio" evidence="5">
    <location>
        <begin position="875"/>
        <end position="913"/>
    </location>
</feature>
<gene>
    <name evidence="8" type="ORF">CFOL_v3_02793</name>
</gene>
<dbReference type="AlphaFoldDB" id="A0A1Q3AUK4"/>
<keyword evidence="1" id="KW-0677">Repeat</keyword>
<evidence type="ECO:0000256" key="3">
    <source>
        <dbReference type="ARBA" id="ARBA00022884"/>
    </source>
</evidence>
<keyword evidence="9" id="KW-1185">Reference proteome</keyword>
<evidence type="ECO:0000313" key="9">
    <source>
        <dbReference type="Proteomes" id="UP000187406"/>
    </source>
</evidence>
<dbReference type="SMART" id="SM00025">
    <property type="entry name" value="Pumilio"/>
    <property type="match status" value="8"/>
</dbReference>
<sequence>MERSTPVRKPHASTADLLTWSEIPPGDSPAVASASRSHQPSDGISKVVFGGQVTDEEVESLNKRKPCSGYKMKEMTGSGIFAANGEEDMVESGSANPSTNSKTGIRMYQQSLAGISHISFSEEERISPKKPASLPEVAKQRELSGTLESESDAKLQKQISHAKNKELSGHDIFAPPPEILPRPTTVRALALKESIQLGEPSPRDPAGGQMSSDEPVPKTAKKIYDKKFSELSGNDIFKGDTPPSSTEKPLSTAKMREISGSDIFADGKAESRDYLGGVRKPPGGESSIALDSKFVRNQNLYISFHVFLCNLLYNFMSININHVRRNCYHYMIFLDEFKIFLTIKFILIGEEKSCSRQMYKNDEIFFQTYIWMDVQTVNITKMITQYVLSKLVSVSMMFNLADREKKMKGNADFEKLMNFQKLVMSDLHSPGNGVSVQSEYSPSSSCLSNNGFGSSDDGGSPFASPFEEAKYQTPSSHYLNGLWLDSKSRDSRFVNEKLVDDEMGLCQNLCRMNIKEEKKDFSTNMRGLEMDPDGFGLGSGDVSRVPYIVQRYGSFDGFKSGVCQSSLRGFSKSFDNGGGGGMEYTLLGYGYKGGYEKGDPMGSCIANSQFNGLCSNPSRYNNQSNYLCEKRKEERGSLKSRGIQLQNHSTTRPYLDDAFVGSQGDDINSISGRGVVDSLSSPLLMHPKLDMNVKKMVHNGSMLKEWARANTNNGIPQSLMSMKRVEDTEAFSCEESFILQGKNLNYGASKGRDLLIGLKKKTINDIAMQGPQEKNCNLDIRSGQNLGTYCPLPLQPSFSSLAEVQGHIFYMAKDQNGCRFLQKVFDEGTGLYVQIIFNEIIDHVVELMTEPFGNYLVQKLLEVCNEEQRMQIVLMVTKEPGQLVKISLNTYGTRVVQKLIETLKSRQQILFVKLALEPGFLHLIKDLNGNHVVQRCLQCLSNEDNKFIFDAAAKFCVDIATHRHGCCVLQRCIGHSTGEHREKLINEISSHGLHLAQDPFGNYVVQYIIELNIPSAIVNLNSQFKGHYVHLSFQKFSSHVVEKCLKHFGESRSQIVHELLLEPHFERLLQDPFANYVVQSALAVTKGSLHASLVEAVQPHMILRTSPYCKRIFSRNLLKK</sequence>
<feature type="region of interest" description="Disordered" evidence="6">
    <location>
        <begin position="122"/>
        <end position="181"/>
    </location>
</feature>
<dbReference type="OrthoDB" id="668540at2759"/>
<dbReference type="STRING" id="3775.A0A1Q3AUK4"/>